<gene>
    <name evidence="2" type="ORF">R70211_02162</name>
</gene>
<accession>A0A9N8MPF6</accession>
<dbReference type="Proteomes" id="UP000675121">
    <property type="component" value="Unassembled WGS sequence"/>
</dbReference>
<name>A0A9N8MPF6_9BURK</name>
<keyword evidence="1" id="KW-0472">Membrane</keyword>
<keyword evidence="3" id="KW-1185">Reference proteome</keyword>
<proteinExistence type="predicted"/>
<dbReference type="EMBL" id="CAJNAS010000005">
    <property type="protein sequence ID" value="CAE6881784.1"/>
    <property type="molecule type" value="Genomic_DNA"/>
</dbReference>
<sequence>MGPHVGELTVGLTLRAGNGGIMRAPRLLAQGGSLALVLAEISLGVLVNIGAREQLRRREPEIFAVLVKSTD</sequence>
<organism evidence="2 3">
    <name type="scientific">Paraburkholderia domus</name>
    <dbReference type="NCBI Taxonomy" id="2793075"/>
    <lineage>
        <taxon>Bacteria</taxon>
        <taxon>Pseudomonadati</taxon>
        <taxon>Pseudomonadota</taxon>
        <taxon>Betaproteobacteria</taxon>
        <taxon>Burkholderiales</taxon>
        <taxon>Burkholderiaceae</taxon>
        <taxon>Paraburkholderia</taxon>
    </lineage>
</organism>
<evidence type="ECO:0000313" key="3">
    <source>
        <dbReference type="Proteomes" id="UP000675121"/>
    </source>
</evidence>
<comment type="caution">
    <text evidence="2">The sequence shown here is derived from an EMBL/GenBank/DDBJ whole genome shotgun (WGS) entry which is preliminary data.</text>
</comment>
<feature type="transmembrane region" description="Helical" evidence="1">
    <location>
        <begin position="27"/>
        <end position="49"/>
    </location>
</feature>
<reference evidence="2" key="1">
    <citation type="submission" date="2021-02" db="EMBL/GenBank/DDBJ databases">
        <authorList>
            <person name="Vanwijnsberghe S."/>
        </authorList>
    </citation>
    <scope>NUCLEOTIDE SEQUENCE</scope>
    <source>
        <strain evidence="2">R-70211</strain>
    </source>
</reference>
<keyword evidence="1" id="KW-0812">Transmembrane</keyword>
<protein>
    <submittedName>
        <fullName evidence="2">Uncharacterized protein</fullName>
    </submittedName>
</protein>
<evidence type="ECO:0000256" key="1">
    <source>
        <dbReference type="SAM" id="Phobius"/>
    </source>
</evidence>
<dbReference type="AlphaFoldDB" id="A0A9N8MPF6"/>
<evidence type="ECO:0000313" key="2">
    <source>
        <dbReference type="EMBL" id="CAE6881784.1"/>
    </source>
</evidence>
<keyword evidence="1" id="KW-1133">Transmembrane helix</keyword>